<dbReference type="InterPro" id="IPR002579">
    <property type="entry name" value="Met_Sox_Rdtase_MsrB_dom"/>
</dbReference>
<dbReference type="GO" id="GO:0033743">
    <property type="term" value="F:peptide-methionine (R)-S-oxide reductase activity"/>
    <property type="evidence" value="ECO:0007669"/>
    <property type="project" value="UniProtKB-EC"/>
</dbReference>
<organism evidence="8 9">
    <name type="scientific">Cyanidiococcus yangmingshanensis</name>
    <dbReference type="NCBI Taxonomy" id="2690220"/>
    <lineage>
        <taxon>Eukaryota</taxon>
        <taxon>Rhodophyta</taxon>
        <taxon>Bangiophyceae</taxon>
        <taxon>Cyanidiales</taxon>
        <taxon>Cyanidiaceae</taxon>
        <taxon>Cyanidiococcus</taxon>
    </lineage>
</organism>
<evidence type="ECO:0000256" key="5">
    <source>
        <dbReference type="ARBA" id="ARBA00048488"/>
    </source>
</evidence>
<dbReference type="SUPFAM" id="SSF51316">
    <property type="entry name" value="Mss4-like"/>
    <property type="match status" value="1"/>
</dbReference>
<sequence>MLGSAFVSSVLYHAHPQLGIQRSFPSLFQRGNIRTRVDSPWGVRSRGRSLASRFFESENRAFCSMMSQGNTSEVKDWRGLTEEEWKARLTPKQFEVARKGGTERPFTGEYWDNKKPGVYRCVCCGTPLFSSETKFDSGTGWPSYWAPLSKDVVQERLDLSHGMMRTEVLCATCDAHLGHVFPDGPMPTGKRYCMNSYSLTFEPK</sequence>
<gene>
    <name evidence="8" type="primary">MSRB2</name>
    <name evidence="8" type="ORF">F1559_003111</name>
</gene>
<dbReference type="GO" id="GO:0046872">
    <property type="term" value="F:metal ion binding"/>
    <property type="evidence" value="ECO:0007669"/>
    <property type="project" value="UniProtKB-KW"/>
</dbReference>
<dbReference type="InterPro" id="IPR028427">
    <property type="entry name" value="Met_Sox_Rdtase_MsrB"/>
</dbReference>
<keyword evidence="4 6" id="KW-0560">Oxidoreductase</keyword>
<keyword evidence="2 6" id="KW-0479">Metal-binding</keyword>
<evidence type="ECO:0000259" key="7">
    <source>
        <dbReference type="PROSITE" id="PS51790"/>
    </source>
</evidence>
<dbReference type="Gene3D" id="2.170.150.20">
    <property type="entry name" value="Peptide methionine sulfoxide reductase"/>
    <property type="match status" value="1"/>
</dbReference>
<evidence type="ECO:0000256" key="2">
    <source>
        <dbReference type="ARBA" id="ARBA00022723"/>
    </source>
</evidence>
<protein>
    <recommendedName>
        <fullName evidence="6">Peptide-methionine (R)-S-oxide reductase</fullName>
        <ecNumber evidence="6">1.8.4.12</ecNumber>
    </recommendedName>
</protein>
<reference evidence="8 9" key="1">
    <citation type="journal article" date="2020" name="J. Phycol.">
        <title>Comparative genome analysis reveals Cyanidiococcus gen. nov., a new extremophilic red algal genus sister to Cyanidioschyzon (Cyanidioschyzonaceae, Rhodophyta).</title>
        <authorList>
            <person name="Liu S.-L."/>
            <person name="Chiang Y.-R."/>
            <person name="Yoon H.S."/>
            <person name="Fu H.-Y."/>
        </authorList>
    </citation>
    <scope>NUCLEOTIDE SEQUENCE [LARGE SCALE GENOMIC DNA]</scope>
    <source>
        <strain evidence="8 9">THAL066</strain>
    </source>
</reference>
<accession>A0A7J7IMV0</accession>
<dbReference type="EC" id="1.8.4.12" evidence="6"/>
<dbReference type="GO" id="GO:0005737">
    <property type="term" value="C:cytoplasm"/>
    <property type="evidence" value="ECO:0007669"/>
    <property type="project" value="TreeGrafter"/>
</dbReference>
<dbReference type="PANTHER" id="PTHR10173">
    <property type="entry name" value="METHIONINE SULFOXIDE REDUCTASE"/>
    <property type="match status" value="1"/>
</dbReference>
<dbReference type="EMBL" id="VWRR01000005">
    <property type="protein sequence ID" value="KAF6003877.1"/>
    <property type="molecule type" value="Genomic_DNA"/>
</dbReference>
<evidence type="ECO:0000256" key="6">
    <source>
        <dbReference type="RuleBase" id="RU365044"/>
    </source>
</evidence>
<comment type="caution">
    <text evidence="8">The sequence shown here is derived from an EMBL/GenBank/DDBJ whole genome shotgun (WGS) entry which is preliminary data.</text>
</comment>
<evidence type="ECO:0000313" key="8">
    <source>
        <dbReference type="EMBL" id="KAF6003877.1"/>
    </source>
</evidence>
<comment type="similarity">
    <text evidence="1 6">Belongs to the MsrB Met sulfoxide reductase family.</text>
</comment>
<comment type="cofactor">
    <cofactor evidence="6">
        <name>Zn(2+)</name>
        <dbReference type="ChEBI" id="CHEBI:29105"/>
    </cofactor>
    <text evidence="6">Binds 1 zinc ion per subunit.</text>
</comment>
<dbReference type="HAMAP" id="MF_01400">
    <property type="entry name" value="MsrB"/>
    <property type="match status" value="1"/>
</dbReference>
<evidence type="ECO:0000256" key="1">
    <source>
        <dbReference type="ARBA" id="ARBA00007174"/>
    </source>
</evidence>
<dbReference type="FunFam" id="2.170.150.20:FF:000001">
    <property type="entry name" value="Peptide methionine sulfoxide reductase MsrB"/>
    <property type="match status" value="1"/>
</dbReference>
<dbReference type="PANTHER" id="PTHR10173:SF52">
    <property type="entry name" value="METHIONINE-R-SULFOXIDE REDUCTASE B1"/>
    <property type="match status" value="1"/>
</dbReference>
<evidence type="ECO:0000256" key="4">
    <source>
        <dbReference type="ARBA" id="ARBA00023002"/>
    </source>
</evidence>
<keyword evidence="3 6" id="KW-0862">Zinc</keyword>
<keyword evidence="9" id="KW-1185">Reference proteome</keyword>
<evidence type="ECO:0000256" key="3">
    <source>
        <dbReference type="ARBA" id="ARBA00022833"/>
    </source>
</evidence>
<dbReference type="GO" id="GO:0030091">
    <property type="term" value="P:protein repair"/>
    <property type="evidence" value="ECO:0007669"/>
    <property type="project" value="InterPro"/>
</dbReference>
<proteinExistence type="inferred from homology"/>
<comment type="catalytic activity">
    <reaction evidence="5 6">
        <text>L-methionyl-[protein] + [thioredoxin]-disulfide + H2O = L-methionyl-(R)-S-oxide-[protein] + [thioredoxin]-dithiol</text>
        <dbReference type="Rhea" id="RHEA:24164"/>
        <dbReference type="Rhea" id="RHEA-COMP:10698"/>
        <dbReference type="Rhea" id="RHEA-COMP:10700"/>
        <dbReference type="Rhea" id="RHEA-COMP:12313"/>
        <dbReference type="Rhea" id="RHEA-COMP:12314"/>
        <dbReference type="ChEBI" id="CHEBI:15377"/>
        <dbReference type="ChEBI" id="CHEBI:16044"/>
        <dbReference type="ChEBI" id="CHEBI:29950"/>
        <dbReference type="ChEBI" id="CHEBI:45764"/>
        <dbReference type="ChEBI" id="CHEBI:50058"/>
        <dbReference type="EC" id="1.8.4.12"/>
    </reaction>
</comment>
<dbReference type="AlphaFoldDB" id="A0A7J7IMV0"/>
<evidence type="ECO:0000313" key="9">
    <source>
        <dbReference type="Proteomes" id="UP000530660"/>
    </source>
</evidence>
<name>A0A7J7IMV0_9RHOD</name>
<dbReference type="Pfam" id="PF01641">
    <property type="entry name" value="SelR"/>
    <property type="match status" value="1"/>
</dbReference>
<dbReference type="NCBIfam" id="TIGR00357">
    <property type="entry name" value="peptide-methionine (R)-S-oxide reductase MsrB"/>
    <property type="match status" value="1"/>
</dbReference>
<dbReference type="Proteomes" id="UP000530660">
    <property type="component" value="Unassembled WGS sequence"/>
</dbReference>
<dbReference type="GO" id="GO:0006979">
    <property type="term" value="P:response to oxidative stress"/>
    <property type="evidence" value="ECO:0007669"/>
    <property type="project" value="InterPro"/>
</dbReference>
<dbReference type="OrthoDB" id="44061at2759"/>
<dbReference type="PROSITE" id="PS51790">
    <property type="entry name" value="MSRB"/>
    <property type="match status" value="1"/>
</dbReference>
<feature type="domain" description="MsrB" evidence="7">
    <location>
        <begin position="82"/>
        <end position="204"/>
    </location>
</feature>
<dbReference type="InterPro" id="IPR011057">
    <property type="entry name" value="Mss4-like_sf"/>
</dbReference>